<dbReference type="GO" id="GO:0010436">
    <property type="term" value="F:carotenoid dioxygenase activity"/>
    <property type="evidence" value="ECO:0007669"/>
    <property type="project" value="TreeGrafter"/>
</dbReference>
<evidence type="ECO:0000256" key="3">
    <source>
        <dbReference type="ARBA" id="ARBA00022964"/>
    </source>
</evidence>
<dbReference type="AlphaFoldDB" id="A0A5B6W825"/>
<gene>
    <name evidence="7" type="ORF">EPI10_011426</name>
</gene>
<dbReference type="Pfam" id="PF03055">
    <property type="entry name" value="RPE65"/>
    <property type="match status" value="1"/>
</dbReference>
<dbReference type="Proteomes" id="UP000325315">
    <property type="component" value="Unassembled WGS sequence"/>
</dbReference>
<evidence type="ECO:0000313" key="8">
    <source>
        <dbReference type="Proteomes" id="UP000325315"/>
    </source>
</evidence>
<evidence type="ECO:0000256" key="2">
    <source>
        <dbReference type="ARBA" id="ARBA00022723"/>
    </source>
</evidence>
<proteinExistence type="inferred from homology"/>
<dbReference type="OrthoDB" id="1069523at2759"/>
<keyword evidence="8" id="KW-1185">Reference proteome</keyword>
<keyword evidence="3 7" id="KW-0560">Oxidoreductase</keyword>
<feature type="region of interest" description="Disordered" evidence="6">
    <location>
        <begin position="1"/>
        <end position="20"/>
    </location>
</feature>
<organism evidence="7 8">
    <name type="scientific">Gossypium australe</name>
    <dbReference type="NCBI Taxonomy" id="47621"/>
    <lineage>
        <taxon>Eukaryota</taxon>
        <taxon>Viridiplantae</taxon>
        <taxon>Streptophyta</taxon>
        <taxon>Embryophyta</taxon>
        <taxon>Tracheophyta</taxon>
        <taxon>Spermatophyta</taxon>
        <taxon>Magnoliopsida</taxon>
        <taxon>eudicotyledons</taxon>
        <taxon>Gunneridae</taxon>
        <taxon>Pentapetalae</taxon>
        <taxon>rosids</taxon>
        <taxon>malvids</taxon>
        <taxon>Malvales</taxon>
        <taxon>Malvaceae</taxon>
        <taxon>Malvoideae</taxon>
        <taxon>Gossypium</taxon>
    </lineage>
</organism>
<evidence type="ECO:0000256" key="1">
    <source>
        <dbReference type="ARBA" id="ARBA00006787"/>
    </source>
</evidence>
<evidence type="ECO:0000313" key="7">
    <source>
        <dbReference type="EMBL" id="KAA3477546.1"/>
    </source>
</evidence>
<evidence type="ECO:0000256" key="5">
    <source>
        <dbReference type="PIRSR" id="PIRSR604294-1"/>
    </source>
</evidence>
<feature type="binding site" evidence="5">
    <location>
        <position position="68"/>
    </location>
    <ligand>
        <name>Fe cation</name>
        <dbReference type="ChEBI" id="CHEBI:24875"/>
        <note>catalytic</note>
    </ligand>
</feature>
<dbReference type="PANTHER" id="PTHR10543">
    <property type="entry name" value="BETA-CAROTENE DIOXYGENASE"/>
    <property type="match status" value="1"/>
</dbReference>
<keyword evidence="4 5" id="KW-0408">Iron</keyword>
<evidence type="ECO:0000256" key="6">
    <source>
        <dbReference type="SAM" id="MobiDB-lite"/>
    </source>
</evidence>
<comment type="cofactor">
    <cofactor evidence="5">
        <name>Fe(2+)</name>
        <dbReference type="ChEBI" id="CHEBI:29033"/>
    </cofactor>
    <text evidence="5">Binds 1 Fe(2+) ion per subunit.</text>
</comment>
<evidence type="ECO:0000256" key="4">
    <source>
        <dbReference type="ARBA" id="ARBA00023004"/>
    </source>
</evidence>
<dbReference type="PANTHER" id="PTHR10543:SF142">
    <property type="entry name" value="OS06G0162550 PROTEIN"/>
    <property type="match status" value="1"/>
</dbReference>
<dbReference type="GO" id="GO:0016121">
    <property type="term" value="P:carotene catabolic process"/>
    <property type="evidence" value="ECO:0007669"/>
    <property type="project" value="TreeGrafter"/>
</dbReference>
<keyword evidence="2 5" id="KW-0479">Metal-binding</keyword>
<dbReference type="InterPro" id="IPR004294">
    <property type="entry name" value="Carotenoid_Oase"/>
</dbReference>
<dbReference type="GO" id="GO:0009570">
    <property type="term" value="C:chloroplast stroma"/>
    <property type="evidence" value="ECO:0007669"/>
    <property type="project" value="TreeGrafter"/>
</dbReference>
<accession>A0A5B6W825</accession>
<comment type="similarity">
    <text evidence="1">Belongs to the carotenoid oxygenase family.</text>
</comment>
<protein>
    <submittedName>
        <fullName evidence="7">Carotenoid 9,10(9',10')-cleavage dioxygenase 1-like</fullName>
    </submittedName>
</protein>
<reference evidence="8" key="1">
    <citation type="journal article" date="2019" name="Plant Biotechnol. J.">
        <title>Genome sequencing of the Australian wild diploid species Gossypium australe highlights disease resistance and delayed gland morphogenesis.</title>
        <authorList>
            <person name="Cai Y."/>
            <person name="Cai X."/>
            <person name="Wang Q."/>
            <person name="Wang P."/>
            <person name="Zhang Y."/>
            <person name="Cai C."/>
            <person name="Xu Y."/>
            <person name="Wang K."/>
            <person name="Zhou Z."/>
            <person name="Wang C."/>
            <person name="Geng S."/>
            <person name="Li B."/>
            <person name="Dong Q."/>
            <person name="Hou Y."/>
            <person name="Wang H."/>
            <person name="Ai P."/>
            <person name="Liu Z."/>
            <person name="Yi F."/>
            <person name="Sun M."/>
            <person name="An G."/>
            <person name="Cheng J."/>
            <person name="Zhang Y."/>
            <person name="Shi Q."/>
            <person name="Xie Y."/>
            <person name="Shi X."/>
            <person name="Chang Y."/>
            <person name="Huang F."/>
            <person name="Chen Y."/>
            <person name="Hong S."/>
            <person name="Mi L."/>
            <person name="Sun Q."/>
            <person name="Zhang L."/>
            <person name="Zhou B."/>
            <person name="Peng R."/>
            <person name="Zhang X."/>
            <person name="Liu F."/>
        </authorList>
    </citation>
    <scope>NUCLEOTIDE SEQUENCE [LARGE SCALE GENOMIC DNA]</scope>
    <source>
        <strain evidence="8">cv. PA1801</strain>
    </source>
</reference>
<keyword evidence="3 7" id="KW-0223">Dioxygenase</keyword>
<dbReference type="GO" id="GO:0046872">
    <property type="term" value="F:metal ion binding"/>
    <property type="evidence" value="ECO:0007669"/>
    <property type="project" value="UniProtKB-KW"/>
</dbReference>
<sequence>MFEKNTFGSRAAFDPKQGGVEEDDGWVTTFVHNEDTDISQVLIIEAKSFTSKPVAKITLPYRVPYGFHGTFRPI</sequence>
<dbReference type="EMBL" id="SMMG02000004">
    <property type="protein sequence ID" value="KAA3477546.1"/>
    <property type="molecule type" value="Genomic_DNA"/>
</dbReference>
<name>A0A5B6W825_9ROSI</name>
<comment type="caution">
    <text evidence="7">The sequence shown here is derived from an EMBL/GenBank/DDBJ whole genome shotgun (WGS) entry which is preliminary data.</text>
</comment>